<dbReference type="PANTHER" id="PTHR12878">
    <property type="entry name" value="NADH-UBIQUINONE OXIDOREDUCTASE B8 SUBUNIT"/>
    <property type="match status" value="1"/>
</dbReference>
<dbReference type="InterPro" id="IPR016464">
    <property type="entry name" value="NADH_Ub_cplx-1_asu_su-2"/>
</dbReference>
<reference evidence="11" key="1">
    <citation type="submission" date="2024-02" db="EMBL/GenBank/DDBJ databases">
        <authorList>
            <consortium name="ELIXIR-Norway"/>
            <consortium name="Elixir Norway"/>
        </authorList>
    </citation>
    <scope>NUCLEOTIDE SEQUENCE</scope>
</reference>
<comment type="similarity">
    <text evidence="3">Belongs to the complex I NDUFA2 subunit family.</text>
</comment>
<evidence type="ECO:0000256" key="6">
    <source>
        <dbReference type="ARBA" id="ARBA00022792"/>
    </source>
</evidence>
<evidence type="ECO:0000256" key="7">
    <source>
        <dbReference type="ARBA" id="ARBA00022982"/>
    </source>
</evidence>
<gene>
    <name evidence="11" type="ORF">CSSPTR1EN2_LOCUS22298</name>
</gene>
<dbReference type="PANTHER" id="PTHR12878:SF0">
    <property type="entry name" value="NADH DEHYDROGENASE [UBIQUINONE] 1 ALPHA SUBCOMPLEX SUBUNIT 2"/>
    <property type="match status" value="1"/>
</dbReference>
<evidence type="ECO:0000313" key="12">
    <source>
        <dbReference type="Proteomes" id="UP001497512"/>
    </source>
</evidence>
<dbReference type="SUPFAM" id="SSF52833">
    <property type="entry name" value="Thioredoxin-like"/>
    <property type="match status" value="1"/>
</dbReference>
<keyword evidence="8" id="KW-0496">Mitochondrion</keyword>
<keyword evidence="7" id="KW-0249">Electron transport</keyword>
<evidence type="ECO:0000256" key="4">
    <source>
        <dbReference type="ARBA" id="ARBA00022448"/>
    </source>
</evidence>
<evidence type="ECO:0000313" key="11">
    <source>
        <dbReference type="EMBL" id="CAK9234600.1"/>
    </source>
</evidence>
<comment type="function">
    <text evidence="1">Accessory subunit of the mitochondrial membrane respiratory chain NADH dehydrogenase (Complex I), that is believed not to be involved in catalysis. Complex I functions in the transfer of electrons from NADH to the respiratory chain. The immediate electron acceptor for the enzyme is believed to be ubiquinone.</text>
</comment>
<keyword evidence="4" id="KW-0813">Transport</keyword>
<evidence type="ECO:0000256" key="8">
    <source>
        <dbReference type="ARBA" id="ARBA00023128"/>
    </source>
</evidence>
<accession>A0ABP0V0E9</accession>
<keyword evidence="5" id="KW-0679">Respiratory chain</keyword>
<proteinExistence type="inferred from homology"/>
<name>A0ABP0V0E9_9BRYO</name>
<keyword evidence="12" id="KW-1185">Reference proteome</keyword>
<dbReference type="InterPro" id="IPR007741">
    <property type="entry name" value="Ribosomal_mL43/mS25/NADH_DH"/>
</dbReference>
<evidence type="ECO:0000256" key="9">
    <source>
        <dbReference type="ARBA" id="ARBA00023136"/>
    </source>
</evidence>
<evidence type="ECO:0000259" key="10">
    <source>
        <dbReference type="SMART" id="SM00916"/>
    </source>
</evidence>
<dbReference type="Proteomes" id="UP001497512">
    <property type="component" value="Chromosome 8"/>
</dbReference>
<organism evidence="11 12">
    <name type="scientific">Sphagnum troendelagicum</name>
    <dbReference type="NCBI Taxonomy" id="128251"/>
    <lineage>
        <taxon>Eukaryota</taxon>
        <taxon>Viridiplantae</taxon>
        <taxon>Streptophyta</taxon>
        <taxon>Embryophyta</taxon>
        <taxon>Bryophyta</taxon>
        <taxon>Sphagnophytina</taxon>
        <taxon>Sphagnopsida</taxon>
        <taxon>Sphagnales</taxon>
        <taxon>Sphagnaceae</taxon>
        <taxon>Sphagnum</taxon>
    </lineage>
</organism>
<dbReference type="Gene3D" id="3.40.30.10">
    <property type="entry name" value="Glutaredoxin"/>
    <property type="match status" value="1"/>
</dbReference>
<dbReference type="EMBL" id="OZ019900">
    <property type="protein sequence ID" value="CAK9234600.1"/>
    <property type="molecule type" value="Genomic_DNA"/>
</dbReference>
<evidence type="ECO:0000256" key="3">
    <source>
        <dbReference type="ARBA" id="ARBA00008939"/>
    </source>
</evidence>
<evidence type="ECO:0000256" key="1">
    <source>
        <dbReference type="ARBA" id="ARBA00003195"/>
    </source>
</evidence>
<dbReference type="SMART" id="SM00916">
    <property type="entry name" value="L51_S25_CI-B8"/>
    <property type="match status" value="1"/>
</dbReference>
<feature type="domain" description="Ribosomal protein/NADH dehydrogenase" evidence="10">
    <location>
        <begin position="20"/>
        <end position="93"/>
    </location>
</feature>
<evidence type="ECO:0000256" key="5">
    <source>
        <dbReference type="ARBA" id="ARBA00022660"/>
    </source>
</evidence>
<dbReference type="Pfam" id="PF05047">
    <property type="entry name" value="L51_S25_CI-B8"/>
    <property type="match status" value="1"/>
</dbReference>
<comment type="subcellular location">
    <subcellularLocation>
        <location evidence="2">Mitochondrion inner membrane</location>
        <topology evidence="2">Peripheral membrane protein</topology>
        <orientation evidence="2">Matrix side</orientation>
    </subcellularLocation>
</comment>
<dbReference type="InterPro" id="IPR036249">
    <property type="entry name" value="Thioredoxin-like_sf"/>
</dbReference>
<evidence type="ECO:0000256" key="2">
    <source>
        <dbReference type="ARBA" id="ARBA00004443"/>
    </source>
</evidence>
<keyword evidence="9" id="KW-0472">Membrane</keyword>
<keyword evidence="6" id="KW-0999">Mitochondrion inner membrane</keyword>
<protein>
    <recommendedName>
        <fullName evidence="10">Ribosomal protein/NADH dehydrogenase domain-containing protein</fullName>
    </recommendedName>
</protein>
<sequence>MSWRSKLSHVFQELRIHLCQTSPSSTATREFITRNYVDLKALNPTLPLLIRECSGVQPRLWARYDYGVERSVPLDGLAAHEIDVKLEELVNLGIPERFQDCLWHQRGDIFIFVSTFSYSSKPYLLSSRV</sequence>